<dbReference type="EMBL" id="JABFOF010000002">
    <property type="protein sequence ID" value="KAG2404072.1"/>
    <property type="molecule type" value="Genomic_DNA"/>
</dbReference>
<gene>
    <name evidence="6" type="ORF">HKW66_Vig0109940</name>
    <name evidence="7" type="ORF">LR48_Vigan03g022700</name>
</gene>
<dbReference type="InterPro" id="IPR002048">
    <property type="entry name" value="EF_hand_dom"/>
</dbReference>
<dbReference type="Proteomes" id="UP000743370">
    <property type="component" value="Unassembled WGS sequence"/>
</dbReference>
<evidence type="ECO:0000313" key="8">
    <source>
        <dbReference type="Proteomes" id="UP000053144"/>
    </source>
</evidence>
<keyword evidence="4" id="KW-0106">Calcium</keyword>
<dbReference type="OMA" id="KTWELAP"/>
<evidence type="ECO:0000256" key="2">
    <source>
        <dbReference type="ARBA" id="ARBA00022723"/>
    </source>
</evidence>
<keyword evidence="3" id="KW-0677">Repeat</keyword>
<dbReference type="KEGG" id="var:108328300"/>
<dbReference type="InterPro" id="IPR039647">
    <property type="entry name" value="EF_hand_pair_protein_CML-like"/>
</dbReference>
<evidence type="ECO:0000313" key="7">
    <source>
        <dbReference type="EMBL" id="KOM36846.1"/>
    </source>
</evidence>
<organism evidence="7 8">
    <name type="scientific">Phaseolus angularis</name>
    <name type="common">Azuki bean</name>
    <name type="synonym">Vigna angularis</name>
    <dbReference type="NCBI Taxonomy" id="3914"/>
    <lineage>
        <taxon>Eukaryota</taxon>
        <taxon>Viridiplantae</taxon>
        <taxon>Streptophyta</taxon>
        <taxon>Embryophyta</taxon>
        <taxon>Tracheophyta</taxon>
        <taxon>Spermatophyta</taxon>
        <taxon>Magnoliopsida</taxon>
        <taxon>eudicotyledons</taxon>
        <taxon>Gunneridae</taxon>
        <taxon>Pentapetalae</taxon>
        <taxon>rosids</taxon>
        <taxon>fabids</taxon>
        <taxon>Fabales</taxon>
        <taxon>Fabaceae</taxon>
        <taxon>Papilionoideae</taxon>
        <taxon>50 kb inversion clade</taxon>
        <taxon>NPAAA clade</taxon>
        <taxon>indigoferoid/millettioid clade</taxon>
        <taxon>Phaseoleae</taxon>
        <taxon>Vigna</taxon>
    </lineage>
</organism>
<dbReference type="FunFam" id="1.10.238.10:FF:000302">
    <property type="entry name" value="Probable calcium-binding protein CML46"/>
    <property type="match status" value="1"/>
</dbReference>
<dbReference type="AlphaFoldDB" id="A0A0L9U244"/>
<dbReference type="STRING" id="3914.A0A0L9U244"/>
<keyword evidence="2" id="KW-0479">Metal-binding</keyword>
<dbReference type="PROSITE" id="PS00018">
    <property type="entry name" value="EF_HAND_1"/>
    <property type="match status" value="2"/>
</dbReference>
<feature type="domain" description="EF-hand" evidence="5">
    <location>
        <begin position="171"/>
        <end position="205"/>
    </location>
</feature>
<dbReference type="Gramene" id="KOM36846">
    <property type="protein sequence ID" value="KOM36846"/>
    <property type="gene ID" value="LR48_Vigan03g022700"/>
</dbReference>
<dbReference type="Pfam" id="PF13499">
    <property type="entry name" value="EF-hand_7"/>
    <property type="match status" value="1"/>
</dbReference>
<protein>
    <submittedName>
        <fullName evidence="6">Calcium-binding protein</fullName>
    </submittedName>
</protein>
<comment type="function">
    <text evidence="1">Potential calcium sensor.</text>
</comment>
<dbReference type="EMBL" id="CM003373">
    <property type="protein sequence ID" value="KOM36846.1"/>
    <property type="molecule type" value="Genomic_DNA"/>
</dbReference>
<dbReference type="PROSITE" id="PS50222">
    <property type="entry name" value="EF_HAND_2"/>
    <property type="match status" value="2"/>
</dbReference>
<accession>A0A0L9U244</accession>
<dbReference type="Proteomes" id="UP000053144">
    <property type="component" value="Chromosome 3"/>
</dbReference>
<feature type="domain" description="EF-hand" evidence="5">
    <location>
        <begin position="133"/>
        <end position="168"/>
    </location>
</feature>
<dbReference type="SMART" id="SM00054">
    <property type="entry name" value="EFh"/>
    <property type="match status" value="2"/>
</dbReference>
<dbReference type="OrthoDB" id="26525at2759"/>
<proteinExistence type="predicted"/>
<dbReference type="SUPFAM" id="SSF47473">
    <property type="entry name" value="EF-hand"/>
    <property type="match status" value="1"/>
</dbReference>
<evidence type="ECO:0000313" key="9">
    <source>
        <dbReference type="Proteomes" id="UP000743370"/>
    </source>
</evidence>
<dbReference type="CDD" id="cd00051">
    <property type="entry name" value="EFh"/>
    <property type="match status" value="1"/>
</dbReference>
<evidence type="ECO:0000256" key="4">
    <source>
        <dbReference type="ARBA" id="ARBA00022837"/>
    </source>
</evidence>
<reference evidence="7" key="2">
    <citation type="submission" date="2015-02" db="EMBL/GenBank/DDBJ databases">
        <authorList>
            <person name="Chooi Y.-H."/>
        </authorList>
    </citation>
    <scope>NUCLEOTIDE SEQUENCE</scope>
    <source>
        <tissue evidence="7">Seedling</tissue>
    </source>
</reference>
<sequence>MTLGRIDFVISEGRASQNDGNSTSPLFGLVDLSLYYTCFYKIQSFFYSFWFFLLCQLHSSYSKVREEEQVSKPAFSHQENESKKGIDGENYLERDEVKTVMAKLGLFCSSESEELQEKYGSKELSELFEEQEPSLGEVKQAFDVFDENKDGFIDAKELHRVLCILGLKQAAELENCHKMIRIFDTNQDGRIDFIEFVKIMENRFC</sequence>
<evidence type="ECO:0000259" key="5">
    <source>
        <dbReference type="PROSITE" id="PS50222"/>
    </source>
</evidence>
<reference evidence="6 9" key="3">
    <citation type="submission" date="2020-05" db="EMBL/GenBank/DDBJ databases">
        <title>Vigna angularis (adzuki bean) Var. LongXiaoDou No. 4 denovo assembly.</title>
        <authorList>
            <person name="Xiang H."/>
        </authorList>
    </citation>
    <scope>NUCLEOTIDE SEQUENCE [LARGE SCALE GENOMIC DNA]</scope>
    <source>
        <tissue evidence="6">Leaf</tissue>
    </source>
</reference>
<dbReference type="GO" id="GO:0005509">
    <property type="term" value="F:calcium ion binding"/>
    <property type="evidence" value="ECO:0007669"/>
    <property type="project" value="InterPro"/>
</dbReference>
<evidence type="ECO:0000313" key="6">
    <source>
        <dbReference type="EMBL" id="KAG2404072.1"/>
    </source>
</evidence>
<dbReference type="InterPro" id="IPR018247">
    <property type="entry name" value="EF_Hand_1_Ca_BS"/>
</dbReference>
<dbReference type="Gene3D" id="1.10.238.10">
    <property type="entry name" value="EF-hand"/>
    <property type="match status" value="1"/>
</dbReference>
<evidence type="ECO:0000256" key="3">
    <source>
        <dbReference type="ARBA" id="ARBA00022737"/>
    </source>
</evidence>
<dbReference type="InterPro" id="IPR011992">
    <property type="entry name" value="EF-hand-dom_pair"/>
</dbReference>
<reference evidence="8" key="1">
    <citation type="journal article" date="2015" name="Proc. Natl. Acad. Sci. U.S.A.">
        <title>Genome sequencing of adzuki bean (Vigna angularis) provides insight into high starch and low fat accumulation and domestication.</title>
        <authorList>
            <person name="Yang K."/>
            <person name="Tian Z."/>
            <person name="Chen C."/>
            <person name="Luo L."/>
            <person name="Zhao B."/>
            <person name="Wang Z."/>
            <person name="Yu L."/>
            <person name="Li Y."/>
            <person name="Sun Y."/>
            <person name="Li W."/>
            <person name="Chen Y."/>
            <person name="Li Y."/>
            <person name="Zhang Y."/>
            <person name="Ai D."/>
            <person name="Zhao J."/>
            <person name="Shang C."/>
            <person name="Ma Y."/>
            <person name="Wu B."/>
            <person name="Wang M."/>
            <person name="Gao L."/>
            <person name="Sun D."/>
            <person name="Zhang P."/>
            <person name="Guo F."/>
            <person name="Wang W."/>
            <person name="Li Y."/>
            <person name="Wang J."/>
            <person name="Varshney R.K."/>
            <person name="Wang J."/>
            <person name="Ling H.Q."/>
            <person name="Wan P."/>
        </authorList>
    </citation>
    <scope>NUCLEOTIDE SEQUENCE</scope>
    <source>
        <strain evidence="8">cv. Jingnong 6</strain>
    </source>
</reference>
<name>A0A0L9U244_PHAAN</name>
<evidence type="ECO:0000256" key="1">
    <source>
        <dbReference type="ARBA" id="ARBA00003291"/>
    </source>
</evidence>
<dbReference type="PANTHER" id="PTHR10891">
    <property type="entry name" value="EF-HAND CALCIUM-BINDING DOMAIN CONTAINING PROTEIN"/>
    <property type="match status" value="1"/>
</dbReference>